<protein>
    <submittedName>
        <fullName evidence="1">Uncharacterized protein</fullName>
    </submittedName>
</protein>
<dbReference type="Proteomes" id="UP000179057">
    <property type="component" value="Unassembled WGS sequence"/>
</dbReference>
<gene>
    <name evidence="1" type="ORF">A2610_03300</name>
</gene>
<evidence type="ECO:0000313" key="1">
    <source>
        <dbReference type="EMBL" id="OGM95501.1"/>
    </source>
</evidence>
<accession>A0A1F8E3S7</accession>
<dbReference type="EMBL" id="MGIV01000005">
    <property type="protein sequence ID" value="OGM95501.1"/>
    <property type="molecule type" value="Genomic_DNA"/>
</dbReference>
<evidence type="ECO:0000313" key="2">
    <source>
        <dbReference type="Proteomes" id="UP000179057"/>
    </source>
</evidence>
<sequence>MKLANRFVAGPYRFGRSTSVQLPHRFSRASRFIQLHVFYKVKHMRPSRKPMRHREEGSLYPPSTAWVCTFA</sequence>
<organism evidence="1 2">
    <name type="scientific">Candidatus Wolfebacteria bacterium RIFOXYD1_FULL_48_65</name>
    <dbReference type="NCBI Taxonomy" id="1802561"/>
    <lineage>
        <taxon>Bacteria</taxon>
        <taxon>Candidatus Wolfeibacteriota</taxon>
    </lineage>
</organism>
<name>A0A1F8E3S7_9BACT</name>
<comment type="caution">
    <text evidence="1">The sequence shown here is derived from an EMBL/GenBank/DDBJ whole genome shotgun (WGS) entry which is preliminary data.</text>
</comment>
<proteinExistence type="predicted"/>
<reference evidence="1 2" key="1">
    <citation type="journal article" date="2016" name="Nat. Commun.">
        <title>Thousands of microbial genomes shed light on interconnected biogeochemical processes in an aquifer system.</title>
        <authorList>
            <person name="Anantharaman K."/>
            <person name="Brown C.T."/>
            <person name="Hug L.A."/>
            <person name="Sharon I."/>
            <person name="Castelle C.J."/>
            <person name="Probst A.J."/>
            <person name="Thomas B.C."/>
            <person name="Singh A."/>
            <person name="Wilkins M.J."/>
            <person name="Karaoz U."/>
            <person name="Brodie E.L."/>
            <person name="Williams K.H."/>
            <person name="Hubbard S.S."/>
            <person name="Banfield J.F."/>
        </authorList>
    </citation>
    <scope>NUCLEOTIDE SEQUENCE [LARGE SCALE GENOMIC DNA]</scope>
</reference>
<dbReference type="AlphaFoldDB" id="A0A1F8E3S7"/>